<sequence>MTRETTAQVAMHTMGAASTVYVWAARGPKWARITTTACTLTVVALDAYLLGRWLRTR</sequence>
<proteinExistence type="predicted"/>
<protein>
    <submittedName>
        <fullName evidence="1">Uncharacterized protein</fullName>
    </submittedName>
</protein>
<dbReference type="EMBL" id="LM676423">
    <property type="protein sequence ID" value="CEP26739.1"/>
    <property type="molecule type" value="Genomic_DNA"/>
</dbReference>
<reference evidence="1" key="1">
    <citation type="submission" date="2014-08" db="EMBL/GenBank/DDBJ databases">
        <authorList>
            <person name="Falentin Helene"/>
        </authorList>
    </citation>
    <scope>NUCLEOTIDE SEQUENCE</scope>
</reference>
<accession>A0A068VV38</accession>
<gene>
    <name evidence="1" type="ORF">PFCIRM138_09660</name>
</gene>
<dbReference type="GeneID" id="61223271"/>
<dbReference type="AlphaFoldDB" id="A0A068VV38"/>
<organism evidence="1">
    <name type="scientific">Propionibacterium freudenreichii subsp. freudenreichii</name>
    <dbReference type="NCBI Taxonomy" id="66712"/>
    <lineage>
        <taxon>Bacteria</taxon>
        <taxon>Bacillati</taxon>
        <taxon>Actinomycetota</taxon>
        <taxon>Actinomycetes</taxon>
        <taxon>Propionibacteriales</taxon>
        <taxon>Propionibacteriaceae</taxon>
        <taxon>Propionibacterium</taxon>
    </lineage>
</organism>
<evidence type="ECO:0000313" key="1">
    <source>
        <dbReference type="EMBL" id="CEP26739.1"/>
    </source>
</evidence>
<dbReference type="RefSeq" id="WP_013160276.1">
    <property type="nucleotide sequence ID" value="NZ_HG975507.1"/>
</dbReference>
<name>A0A068VV38_PROFF</name>